<dbReference type="CDD" id="cd16521">
    <property type="entry name" value="RING-HC_MKRN"/>
    <property type="match status" value="1"/>
</dbReference>
<name>A0A4Y9ZW75_9AGAM</name>
<dbReference type="InterPro" id="IPR027370">
    <property type="entry name" value="Znf-RING_euk"/>
</dbReference>
<proteinExistence type="predicted"/>
<feature type="region of interest" description="Disordered" evidence="6">
    <location>
        <begin position="246"/>
        <end position="275"/>
    </location>
</feature>
<dbReference type="PROSITE" id="PS50089">
    <property type="entry name" value="ZF_RING_2"/>
    <property type="match status" value="1"/>
</dbReference>
<dbReference type="InterPro" id="IPR001841">
    <property type="entry name" value="Znf_RING"/>
</dbReference>
<dbReference type="PROSITE" id="PS00518">
    <property type="entry name" value="ZF_RING_1"/>
    <property type="match status" value="1"/>
</dbReference>
<organism evidence="9 10">
    <name type="scientific">Hericium alpestre</name>
    <dbReference type="NCBI Taxonomy" id="135208"/>
    <lineage>
        <taxon>Eukaryota</taxon>
        <taxon>Fungi</taxon>
        <taxon>Dikarya</taxon>
        <taxon>Basidiomycota</taxon>
        <taxon>Agaricomycotina</taxon>
        <taxon>Agaricomycetes</taxon>
        <taxon>Russulales</taxon>
        <taxon>Hericiaceae</taxon>
        <taxon>Hericium</taxon>
    </lineage>
</organism>
<keyword evidence="4 5" id="KW-0862">Zinc</keyword>
<feature type="compositionally biased region" description="Basic and acidic residues" evidence="6">
    <location>
        <begin position="495"/>
        <end position="507"/>
    </location>
</feature>
<evidence type="ECO:0000313" key="10">
    <source>
        <dbReference type="Proteomes" id="UP000298061"/>
    </source>
</evidence>
<dbReference type="PANTHER" id="PTHR11224:SF59">
    <property type="entry name" value="RING-TYPE E3 UBIQUITIN TRANSFERASE"/>
    <property type="match status" value="1"/>
</dbReference>
<dbReference type="SMART" id="SM00184">
    <property type="entry name" value="RING"/>
    <property type="match status" value="1"/>
</dbReference>
<feature type="region of interest" description="Disordered" evidence="6">
    <location>
        <begin position="309"/>
        <end position="337"/>
    </location>
</feature>
<comment type="caution">
    <text evidence="9">The sequence shown here is derived from an EMBL/GenBank/DDBJ whole genome shotgun (WGS) entry which is preliminary data.</text>
</comment>
<keyword evidence="1" id="KW-0808">Transferase</keyword>
<feature type="domain" description="RING-type" evidence="7">
    <location>
        <begin position="2"/>
        <end position="53"/>
    </location>
</feature>
<sequence>MCGICLEVPTTFGLLSDCSHIFCLDCLRTWRDRDGKNEDMLYSRVNKKCPYCRTASKFVTPSSLFYPTGHPGKAAAVERYKASMARIKCKYFLESKPNDRFCPFGRDCLYQHQNDDGTPYVFKHGTDYYMPRWSRASGGANTSESAGPDGFFQNALDRFLSGSLHDMNIYIEDIRAMLNRPPDSEDRQEGLSNGSSSRVEWIPMPSRTGRSHTIDNLADDIVRNLSQIPNAMEDLLTSPNALSTTASVTRAEASPNANADAAPTTSTTLSSSSHPFVPDVPLRSFDLNYQPSSRPSSSLSTANSMPDLETVLDSDSESDGDDAEYSDLEDEPNVPYPDFHIASDMYFARRVAGAFSETLESVHEHADTRVDSAGADEASSSAVEHPPRTGTPPMPAVPSDPPLSSTIAEQDSTPSIPTSEETPASPMSSEELPAPDGPAQSAEPASSSPAPDVLFGPELPVPRQDAEPPFMTDGRGRVVWSRTGAKSGGAGARGRRAEGTEDMERIE</sequence>
<feature type="compositionally biased region" description="Low complexity" evidence="6">
    <location>
        <begin position="438"/>
        <end position="451"/>
    </location>
</feature>
<protein>
    <submittedName>
        <fullName evidence="9">Uncharacterized protein</fullName>
    </submittedName>
</protein>
<dbReference type="GO" id="GO:0061630">
    <property type="term" value="F:ubiquitin protein ligase activity"/>
    <property type="evidence" value="ECO:0007669"/>
    <property type="project" value="InterPro"/>
</dbReference>
<feature type="region of interest" description="Disordered" evidence="6">
    <location>
        <begin position="180"/>
        <end position="212"/>
    </location>
</feature>
<dbReference type="Pfam" id="PF13445">
    <property type="entry name" value="zf-RING_UBOX"/>
    <property type="match status" value="1"/>
</dbReference>
<feature type="compositionally biased region" description="Acidic residues" evidence="6">
    <location>
        <begin position="310"/>
        <end position="332"/>
    </location>
</feature>
<evidence type="ECO:0000256" key="1">
    <source>
        <dbReference type="ARBA" id="ARBA00022679"/>
    </source>
</evidence>
<dbReference type="EMBL" id="SFCI01000611">
    <property type="protein sequence ID" value="TFY78815.1"/>
    <property type="molecule type" value="Genomic_DNA"/>
</dbReference>
<feature type="compositionally biased region" description="Polar residues" evidence="6">
    <location>
        <begin position="402"/>
        <end position="428"/>
    </location>
</feature>
<feature type="region of interest" description="Disordered" evidence="6">
    <location>
        <begin position="371"/>
        <end position="507"/>
    </location>
</feature>
<evidence type="ECO:0000313" key="9">
    <source>
        <dbReference type="EMBL" id="TFY78815.1"/>
    </source>
</evidence>
<dbReference type="GO" id="GO:0000209">
    <property type="term" value="P:protein polyubiquitination"/>
    <property type="evidence" value="ECO:0007669"/>
    <property type="project" value="InterPro"/>
</dbReference>
<dbReference type="InterPro" id="IPR045072">
    <property type="entry name" value="MKRN-like"/>
</dbReference>
<dbReference type="Proteomes" id="UP000298061">
    <property type="component" value="Unassembled WGS sequence"/>
</dbReference>
<dbReference type="InterPro" id="IPR013083">
    <property type="entry name" value="Znf_RING/FYVE/PHD"/>
</dbReference>
<dbReference type="OrthoDB" id="250836at2759"/>
<dbReference type="PROSITE" id="PS50103">
    <property type="entry name" value="ZF_C3H1"/>
    <property type="match status" value="1"/>
</dbReference>
<dbReference type="STRING" id="135208.A0A4Y9ZW75"/>
<keyword evidence="3 5" id="KW-0863">Zinc-finger</keyword>
<dbReference type="GO" id="GO:0008270">
    <property type="term" value="F:zinc ion binding"/>
    <property type="evidence" value="ECO:0007669"/>
    <property type="project" value="UniProtKB-KW"/>
</dbReference>
<keyword evidence="10" id="KW-1185">Reference proteome</keyword>
<evidence type="ECO:0000256" key="3">
    <source>
        <dbReference type="ARBA" id="ARBA00022771"/>
    </source>
</evidence>
<feature type="zinc finger region" description="C3H1-type" evidence="5">
    <location>
        <begin position="83"/>
        <end position="115"/>
    </location>
</feature>
<dbReference type="PANTHER" id="PTHR11224">
    <property type="entry name" value="MAKORIN-RELATED"/>
    <property type="match status" value="1"/>
</dbReference>
<evidence type="ECO:0000259" key="7">
    <source>
        <dbReference type="PROSITE" id="PS50089"/>
    </source>
</evidence>
<dbReference type="AlphaFoldDB" id="A0A4Y9ZW75"/>
<evidence type="ECO:0000259" key="8">
    <source>
        <dbReference type="PROSITE" id="PS50103"/>
    </source>
</evidence>
<gene>
    <name evidence="9" type="ORF">EWM64_g5196</name>
</gene>
<dbReference type="SUPFAM" id="SSF57850">
    <property type="entry name" value="RING/U-box"/>
    <property type="match status" value="1"/>
</dbReference>
<feature type="compositionally biased region" description="Low complexity" evidence="6">
    <location>
        <begin position="251"/>
        <end position="273"/>
    </location>
</feature>
<feature type="compositionally biased region" description="Pro residues" evidence="6">
    <location>
        <begin position="389"/>
        <end position="401"/>
    </location>
</feature>
<keyword evidence="2 5" id="KW-0479">Metal-binding</keyword>
<dbReference type="Gene3D" id="3.30.40.10">
    <property type="entry name" value="Zinc/RING finger domain, C3HC4 (zinc finger)"/>
    <property type="match status" value="1"/>
</dbReference>
<evidence type="ECO:0000256" key="6">
    <source>
        <dbReference type="SAM" id="MobiDB-lite"/>
    </source>
</evidence>
<accession>A0A4Y9ZW75</accession>
<feature type="domain" description="C3H1-type" evidence="8">
    <location>
        <begin position="83"/>
        <end position="115"/>
    </location>
</feature>
<evidence type="ECO:0000256" key="4">
    <source>
        <dbReference type="ARBA" id="ARBA00022833"/>
    </source>
</evidence>
<feature type="compositionally biased region" description="Low complexity" evidence="6">
    <location>
        <begin position="371"/>
        <end position="384"/>
    </location>
</feature>
<evidence type="ECO:0000256" key="2">
    <source>
        <dbReference type="ARBA" id="ARBA00022723"/>
    </source>
</evidence>
<dbReference type="InterPro" id="IPR017907">
    <property type="entry name" value="Znf_RING_CS"/>
</dbReference>
<dbReference type="InterPro" id="IPR000571">
    <property type="entry name" value="Znf_CCCH"/>
</dbReference>
<reference evidence="9 10" key="1">
    <citation type="submission" date="2019-02" db="EMBL/GenBank/DDBJ databases">
        <title>Genome sequencing of the rare red list fungi Hericium alpestre (H. flagellum).</title>
        <authorList>
            <person name="Buettner E."/>
            <person name="Kellner H."/>
        </authorList>
    </citation>
    <scope>NUCLEOTIDE SEQUENCE [LARGE SCALE GENOMIC DNA]</scope>
    <source>
        <strain evidence="9 10">DSM 108284</strain>
    </source>
</reference>
<evidence type="ECO:0000256" key="5">
    <source>
        <dbReference type="PROSITE-ProRule" id="PRU00723"/>
    </source>
</evidence>